<feature type="compositionally biased region" description="Polar residues" evidence="1">
    <location>
        <begin position="429"/>
        <end position="438"/>
    </location>
</feature>
<feature type="compositionally biased region" description="Polar residues" evidence="1">
    <location>
        <begin position="842"/>
        <end position="866"/>
    </location>
</feature>
<feature type="region of interest" description="Disordered" evidence="1">
    <location>
        <begin position="426"/>
        <end position="510"/>
    </location>
</feature>
<dbReference type="PANTHER" id="PTHR23060:SF3">
    <property type="entry name" value="TESTIS EXPRESSED 14, INTERCELLULAR BRIDGE FORMING FACTOR"/>
    <property type="match status" value="1"/>
</dbReference>
<gene>
    <name evidence="4" type="ORF">DMN91_011129</name>
</gene>
<proteinExistence type="predicted"/>
<evidence type="ECO:0000256" key="2">
    <source>
        <dbReference type="SAM" id="Phobius"/>
    </source>
</evidence>
<dbReference type="PANTHER" id="PTHR23060">
    <property type="entry name" value="TESTIS EXPRESSED GENE 14"/>
    <property type="match status" value="1"/>
</dbReference>
<feature type="compositionally biased region" description="Polar residues" evidence="1">
    <location>
        <begin position="802"/>
        <end position="817"/>
    </location>
</feature>
<dbReference type="GO" id="GO:0030496">
    <property type="term" value="C:midbody"/>
    <property type="evidence" value="ECO:0007669"/>
    <property type="project" value="TreeGrafter"/>
</dbReference>
<dbReference type="Proteomes" id="UP000279307">
    <property type="component" value="Chromosome 11"/>
</dbReference>
<dbReference type="Pfam" id="PF07714">
    <property type="entry name" value="PK_Tyr_Ser-Thr"/>
    <property type="match status" value="1"/>
</dbReference>
<keyword evidence="2" id="KW-0472">Membrane</keyword>
<reference evidence="4 5" key="1">
    <citation type="journal article" date="2018" name="Genome Res.">
        <title>The genomic architecture and molecular evolution of ant odorant receptors.</title>
        <authorList>
            <person name="McKenzie S.K."/>
            <person name="Kronauer D.J.C."/>
        </authorList>
    </citation>
    <scope>NUCLEOTIDE SEQUENCE [LARGE SCALE GENOMIC DNA]</scope>
    <source>
        <strain evidence="4">Clonal line C1</strain>
    </source>
</reference>
<dbReference type="OrthoDB" id="5962695at2759"/>
<dbReference type="InterPro" id="IPR001245">
    <property type="entry name" value="Ser-Thr/Tyr_kinase_cat_dom"/>
</dbReference>
<accession>A0A3L8D959</accession>
<dbReference type="GO" id="GO:0051306">
    <property type="term" value="P:mitotic sister chromatid separation"/>
    <property type="evidence" value="ECO:0007669"/>
    <property type="project" value="InterPro"/>
</dbReference>
<dbReference type="SUPFAM" id="SSF56112">
    <property type="entry name" value="Protein kinase-like (PK-like)"/>
    <property type="match status" value="1"/>
</dbReference>
<feature type="compositionally biased region" description="Polar residues" evidence="1">
    <location>
        <begin position="484"/>
        <end position="493"/>
    </location>
</feature>
<evidence type="ECO:0000313" key="4">
    <source>
        <dbReference type="EMBL" id="RLU17060.1"/>
    </source>
</evidence>
<dbReference type="GO" id="GO:0008608">
    <property type="term" value="P:attachment of spindle microtubules to kinetochore"/>
    <property type="evidence" value="ECO:0007669"/>
    <property type="project" value="InterPro"/>
</dbReference>
<feature type="compositionally biased region" description="Low complexity" evidence="1">
    <location>
        <begin position="449"/>
        <end position="458"/>
    </location>
</feature>
<dbReference type="InterPro" id="IPR039339">
    <property type="entry name" value="Tex14"/>
</dbReference>
<dbReference type="InterPro" id="IPR000719">
    <property type="entry name" value="Prot_kinase_dom"/>
</dbReference>
<dbReference type="GO" id="GO:0005524">
    <property type="term" value="F:ATP binding"/>
    <property type="evidence" value="ECO:0007669"/>
    <property type="project" value="InterPro"/>
</dbReference>
<name>A0A3L8D959_OOCBI</name>
<sequence length="989" mass="111191">MVRARYRRDFTRVASQSRGGSGLRRTVGSSRARSPILLVLGVVTSAYLSMFHITTLQSTTCDISVMKMVRCFRTTARSSRNVTSTSPISSHGGFNEYYRNLLQQFANHCQTSNRDVTDPDWLVYQRNEQNAELSKKKNNKEKPEYSQVIPGIPHVQSSEILEIGPVAGAENRYLELISAEWRNTKVSLKRHTFKGCQDAIRADMEVLSEIRHPNILLLMATTHTNEHGLVSVFEPVHCTLYNYIHVQGERMNIQGTIQIGIRLADALKYCHMRGYVHGGISSHCVYLTSDATVKLGGWELARKAENINIERDFDKYLKIEIDKWHAPETSYGHLYSTKKSDVYCLMLLLWEICTGCVPCDGSDRSDVEPEYVTRNRSVSLRNVPSLLRKLLETGLQSDVANRTLDMDKIGRELHRLLVIHECEKKSANESETNNNDSSYLKHEDILNMKTSSPVSSTKTKVDANSSHSPATKSKESIHQFFTPGKQQRNNGDSISKDGTEKPGTPAIGNGIAKDSASCTNCAEIFNIVQDIDEGSNARADLKRLKQLIASRRKRFFLGTDSPSSETNSKVTNAPSLKKSSSCDYITCKPASHTTAIEPRFNRSLNDFDGSTSKSSSWTLQRKPPYMTMPACIKDAIVQRQVLHPDTKSFYESILWRKEKEICLSRMGRDSKKKDEKISSSLQRCVNNGLSIIGEDKAQSPRQAATHINDTFIIETAAKDNNIEDTEESVSRDVKNASTRLPSANKSIQDLKNALERATEIIRSITPTRVNDFDLGEKQECESAYEDLYSSEDIPVTERSTSDKSFSYTNGHASTESIEATEGRRDFNQTPSSVNEDKKLNSLKITFTRTSKTSPKPTQNKQSTDSQEAGRKNETVLANGTAAIRQRTKADFHEERYANVSLPLNNVRKISAQRSVSWPSRLNPVKTDCLKAARKSDPPSTRCITEDLYIDDEFENTNLNYNLVLLGDDYEYLTDSVSLDDQRLLQSTEL</sequence>
<dbReference type="Gene3D" id="1.10.510.10">
    <property type="entry name" value="Transferase(Phosphotransferase) domain 1"/>
    <property type="match status" value="1"/>
</dbReference>
<dbReference type="GO" id="GO:0000776">
    <property type="term" value="C:kinetochore"/>
    <property type="evidence" value="ECO:0007669"/>
    <property type="project" value="TreeGrafter"/>
</dbReference>
<dbReference type="PROSITE" id="PS50011">
    <property type="entry name" value="PROTEIN_KINASE_DOM"/>
    <property type="match status" value="1"/>
</dbReference>
<dbReference type="GO" id="GO:0007140">
    <property type="term" value="P:male meiotic nuclear division"/>
    <property type="evidence" value="ECO:0007669"/>
    <property type="project" value="InterPro"/>
</dbReference>
<keyword evidence="2" id="KW-1133">Transmembrane helix</keyword>
<evidence type="ECO:0000313" key="5">
    <source>
        <dbReference type="Proteomes" id="UP000279307"/>
    </source>
</evidence>
<keyword evidence="2" id="KW-0812">Transmembrane</keyword>
<feature type="compositionally biased region" description="Polar residues" evidence="1">
    <location>
        <begin position="462"/>
        <end position="471"/>
    </location>
</feature>
<feature type="domain" description="Protein kinase" evidence="3">
    <location>
        <begin position="152"/>
        <end position="417"/>
    </location>
</feature>
<evidence type="ECO:0000259" key="3">
    <source>
        <dbReference type="PROSITE" id="PS50011"/>
    </source>
</evidence>
<dbReference type="GO" id="GO:0045171">
    <property type="term" value="C:intercellular bridge"/>
    <property type="evidence" value="ECO:0007669"/>
    <property type="project" value="TreeGrafter"/>
</dbReference>
<dbReference type="InterPro" id="IPR011009">
    <property type="entry name" value="Kinase-like_dom_sf"/>
</dbReference>
<organism evidence="4 5">
    <name type="scientific">Ooceraea biroi</name>
    <name type="common">Clonal raider ant</name>
    <name type="synonym">Cerapachys biroi</name>
    <dbReference type="NCBI Taxonomy" id="2015173"/>
    <lineage>
        <taxon>Eukaryota</taxon>
        <taxon>Metazoa</taxon>
        <taxon>Ecdysozoa</taxon>
        <taxon>Arthropoda</taxon>
        <taxon>Hexapoda</taxon>
        <taxon>Insecta</taxon>
        <taxon>Pterygota</taxon>
        <taxon>Neoptera</taxon>
        <taxon>Endopterygota</taxon>
        <taxon>Hymenoptera</taxon>
        <taxon>Apocrita</taxon>
        <taxon>Aculeata</taxon>
        <taxon>Formicoidea</taxon>
        <taxon>Formicidae</taxon>
        <taxon>Dorylinae</taxon>
        <taxon>Ooceraea</taxon>
    </lineage>
</organism>
<dbReference type="GO" id="GO:0007094">
    <property type="term" value="P:mitotic spindle assembly checkpoint signaling"/>
    <property type="evidence" value="ECO:0007669"/>
    <property type="project" value="InterPro"/>
</dbReference>
<dbReference type="GO" id="GO:0004672">
    <property type="term" value="F:protein kinase activity"/>
    <property type="evidence" value="ECO:0007669"/>
    <property type="project" value="InterPro"/>
</dbReference>
<dbReference type="EMBL" id="QOIP01000011">
    <property type="protein sequence ID" value="RLU17060.1"/>
    <property type="molecule type" value="Genomic_DNA"/>
</dbReference>
<evidence type="ECO:0000256" key="1">
    <source>
        <dbReference type="SAM" id="MobiDB-lite"/>
    </source>
</evidence>
<dbReference type="GO" id="GO:0043063">
    <property type="term" value="P:intercellular bridge organization"/>
    <property type="evidence" value="ECO:0007669"/>
    <property type="project" value="InterPro"/>
</dbReference>
<dbReference type="AlphaFoldDB" id="A0A3L8D959"/>
<comment type="caution">
    <text evidence="4">The sequence shown here is derived from an EMBL/GenBank/DDBJ whole genome shotgun (WGS) entry which is preliminary data.</text>
</comment>
<protein>
    <recommendedName>
        <fullName evidence="3">Protein kinase domain-containing protein</fullName>
    </recommendedName>
</protein>
<feature type="region of interest" description="Disordered" evidence="1">
    <location>
        <begin position="789"/>
        <end position="877"/>
    </location>
</feature>
<feature type="transmembrane region" description="Helical" evidence="2">
    <location>
        <begin position="34"/>
        <end position="53"/>
    </location>
</feature>